<accession>E9T5D9</accession>
<dbReference type="STRING" id="43767.A6I91_11810"/>
<dbReference type="PRINTS" id="PR00080">
    <property type="entry name" value="SDRFAMILY"/>
</dbReference>
<dbReference type="InterPro" id="IPR036291">
    <property type="entry name" value="NAD(P)-bd_dom_sf"/>
</dbReference>
<dbReference type="Proteomes" id="UP000004245">
    <property type="component" value="Unassembled WGS sequence"/>
</dbReference>
<comment type="similarity">
    <text evidence="1 3">Belongs to the short-chain dehydrogenases/reductases (SDR) family.</text>
</comment>
<evidence type="ECO:0000256" key="1">
    <source>
        <dbReference type="ARBA" id="ARBA00006484"/>
    </source>
</evidence>
<dbReference type="PANTHER" id="PTHR44196:SF1">
    <property type="entry name" value="DEHYDROGENASE_REDUCTASE SDR FAMILY MEMBER 7B"/>
    <property type="match status" value="1"/>
</dbReference>
<gene>
    <name evidence="4" type="ORF">HMPREF0724_13767</name>
</gene>
<evidence type="ECO:0000256" key="2">
    <source>
        <dbReference type="ARBA" id="ARBA00023002"/>
    </source>
</evidence>
<name>E9T5D9_RHOHA</name>
<dbReference type="GO" id="GO:0016020">
    <property type="term" value="C:membrane"/>
    <property type="evidence" value="ECO:0007669"/>
    <property type="project" value="TreeGrafter"/>
</dbReference>
<dbReference type="InterPro" id="IPR002347">
    <property type="entry name" value="SDR_fam"/>
</dbReference>
<reference evidence="4" key="1">
    <citation type="submission" date="2011-01" db="EMBL/GenBank/DDBJ databases">
        <authorList>
            <person name="Muzny D."/>
            <person name="Qin X."/>
            <person name="Buhay C."/>
            <person name="Dugan-Rocha S."/>
            <person name="Ding Y."/>
            <person name="Chen G."/>
            <person name="Hawes A."/>
            <person name="Holder M."/>
            <person name="Jhangiani S."/>
            <person name="Johnson A."/>
            <person name="Khan Z."/>
            <person name="Li Z."/>
            <person name="Liu W."/>
            <person name="Liu X."/>
            <person name="Perez L."/>
            <person name="Shen H."/>
            <person name="Wang Q."/>
            <person name="Watt J."/>
            <person name="Xi L."/>
            <person name="Xin Y."/>
            <person name="Zhou J."/>
            <person name="Deng J."/>
            <person name="Jiang H."/>
            <person name="Liu Y."/>
            <person name="Qu J."/>
            <person name="Song X.-Z."/>
            <person name="Zhang L."/>
            <person name="Villasana D."/>
            <person name="Johnson A."/>
            <person name="Liu J."/>
            <person name="Liyanage D."/>
            <person name="Lorensuhewa L."/>
            <person name="Robinson T."/>
            <person name="Song A."/>
            <person name="Song B.-B."/>
            <person name="Dinh H."/>
            <person name="Thornton R."/>
            <person name="Coyle M."/>
            <person name="Francisco L."/>
            <person name="Jackson L."/>
            <person name="Javaid M."/>
            <person name="Korchina V."/>
            <person name="Kovar C."/>
            <person name="Mata R."/>
            <person name="Mathew T."/>
            <person name="Ngo R."/>
            <person name="Nguyen L."/>
            <person name="Nguyen N."/>
            <person name="Okwuonu G."/>
            <person name="Ongeri F."/>
            <person name="Pham C."/>
            <person name="Simmons D."/>
            <person name="Wilczek-Boney K."/>
            <person name="Hale W."/>
            <person name="Jakkamsetti A."/>
            <person name="Pham P."/>
            <person name="Ruth R."/>
            <person name="San Lucas F."/>
            <person name="Warren J."/>
            <person name="Zhang J."/>
            <person name="Zhao Z."/>
            <person name="Zhou C."/>
            <person name="Zhu D."/>
            <person name="Lee S."/>
            <person name="Bess C."/>
            <person name="Blankenburg K."/>
            <person name="Forbes L."/>
            <person name="Fu Q."/>
            <person name="Gubbala S."/>
            <person name="Hirani K."/>
            <person name="Jayaseelan J.C."/>
            <person name="Lara F."/>
            <person name="Munidasa M."/>
            <person name="Palculict T."/>
            <person name="Patil S."/>
            <person name="Pu L.-L."/>
            <person name="Saada N."/>
            <person name="Tang L."/>
            <person name="Weissenberger G."/>
            <person name="Zhu Y."/>
            <person name="Hemphill L."/>
            <person name="Shang Y."/>
            <person name="Youmans B."/>
            <person name="Ayvaz T."/>
            <person name="Ross M."/>
            <person name="Santibanez J."/>
            <person name="Aqrawi P."/>
            <person name="Gross S."/>
            <person name="Joshi V."/>
            <person name="Fowler G."/>
            <person name="Nazareth L."/>
            <person name="Reid J."/>
            <person name="Worley K."/>
            <person name="Petrosino J."/>
            <person name="Highlander S."/>
            <person name="Gibbs R."/>
        </authorList>
    </citation>
    <scope>NUCLEOTIDE SEQUENCE [LARGE SCALE GENOMIC DNA]</scope>
    <source>
        <strain evidence="4">ATCC 33707</strain>
    </source>
</reference>
<dbReference type="InterPro" id="IPR020904">
    <property type="entry name" value="Sc_DH/Rdtase_CS"/>
</dbReference>
<dbReference type="AlphaFoldDB" id="E9T5D9"/>
<dbReference type="PRINTS" id="PR00081">
    <property type="entry name" value="GDHRDH"/>
</dbReference>
<dbReference type="PROSITE" id="PS00061">
    <property type="entry name" value="ADH_SHORT"/>
    <property type="match status" value="1"/>
</dbReference>
<dbReference type="NCBIfam" id="NF005881">
    <property type="entry name" value="PRK07832.1"/>
    <property type="match status" value="1"/>
</dbReference>
<evidence type="ECO:0000313" key="4">
    <source>
        <dbReference type="EMBL" id="EGD22549.1"/>
    </source>
</evidence>
<protein>
    <submittedName>
        <fullName evidence="4">Oxidoreductase, short chain dehydrogenase/reductase family protein</fullName>
    </submittedName>
</protein>
<evidence type="ECO:0000256" key="3">
    <source>
        <dbReference type="RuleBase" id="RU000363"/>
    </source>
</evidence>
<dbReference type="HOGENOM" id="CLU_010194_2_1_11"/>
<dbReference type="PANTHER" id="PTHR44196">
    <property type="entry name" value="DEHYDROGENASE/REDUCTASE SDR FAMILY MEMBER 7B"/>
    <property type="match status" value="1"/>
</dbReference>
<keyword evidence="5" id="KW-1185">Reference proteome</keyword>
<comment type="caution">
    <text evidence="4">The sequence shown here is derived from an EMBL/GenBank/DDBJ whole genome shotgun (WGS) entry which is preliminary data.</text>
</comment>
<dbReference type="CDD" id="cd05233">
    <property type="entry name" value="SDR_c"/>
    <property type="match status" value="1"/>
</dbReference>
<dbReference type="Pfam" id="PF00106">
    <property type="entry name" value="adh_short"/>
    <property type="match status" value="1"/>
</dbReference>
<dbReference type="GO" id="GO:0016491">
    <property type="term" value="F:oxidoreductase activity"/>
    <property type="evidence" value="ECO:0007669"/>
    <property type="project" value="UniProtKB-KW"/>
</dbReference>
<proteinExistence type="inferred from homology"/>
<dbReference type="FunFam" id="3.40.50.720:FF:000084">
    <property type="entry name" value="Short-chain dehydrogenase reductase"/>
    <property type="match status" value="1"/>
</dbReference>
<dbReference type="Gene3D" id="3.40.50.720">
    <property type="entry name" value="NAD(P)-binding Rossmann-like Domain"/>
    <property type="match status" value="1"/>
</dbReference>
<evidence type="ECO:0000313" key="5">
    <source>
        <dbReference type="Proteomes" id="UP000004245"/>
    </source>
</evidence>
<sequence length="299" mass="32043">MRRTLPGLDGPIGEGGGRQTMAIRTLDGKKCLVTGAASGIGRATAVAAAGRGAELVLTDVNEVGLADTVALCGGAGGKVLSARAFDITDFDAVTDFANDVHEEFGSLDVVMNVAGISAWGTVENLEHRHWKSMVDVNLMGPIHVIERFVPPMIAAGRGGHLVNVSSAAGLLALPWHAAYSAGKFGLRGVSEVLRFDLKRHGIGVSLVVPGGVKTPLVETVQIAGIDRQDPRVQKLTRRFEKHAVTPEKVADCILAGIVKNRFLVYTSNDIRFGYWWARKFAPPYEFVMQKANDRFSSLL</sequence>
<organism evidence="4 5">
    <name type="scientific">Prescottella equi ATCC 33707</name>
    <dbReference type="NCBI Taxonomy" id="525370"/>
    <lineage>
        <taxon>Bacteria</taxon>
        <taxon>Bacillati</taxon>
        <taxon>Actinomycetota</taxon>
        <taxon>Actinomycetes</taxon>
        <taxon>Mycobacteriales</taxon>
        <taxon>Nocardiaceae</taxon>
        <taxon>Prescottella</taxon>
    </lineage>
</organism>
<dbReference type="SUPFAM" id="SSF51735">
    <property type="entry name" value="NAD(P)-binding Rossmann-fold domains"/>
    <property type="match status" value="1"/>
</dbReference>
<keyword evidence="2" id="KW-0560">Oxidoreductase</keyword>
<dbReference type="EMBL" id="ADNW02000018">
    <property type="protein sequence ID" value="EGD22549.1"/>
    <property type="molecule type" value="Genomic_DNA"/>
</dbReference>